<feature type="domain" description="DUF4422" evidence="4">
    <location>
        <begin position="11"/>
        <end position="248"/>
    </location>
</feature>
<keyword evidence="6" id="KW-1185">Reference proteome</keyword>
<keyword evidence="2" id="KW-0808">Transferase</keyword>
<dbReference type="RefSeq" id="WP_167018604.1">
    <property type="nucleotide sequence ID" value="NZ_VWXF01000017.1"/>
</dbReference>
<protein>
    <submittedName>
        <fullName evidence="5">DUF4422 domain-containing protein</fullName>
    </submittedName>
</protein>
<dbReference type="InterPro" id="IPR050748">
    <property type="entry name" value="Glycosyltrans_8_dom-fam"/>
</dbReference>
<dbReference type="InterPro" id="IPR025536">
    <property type="entry name" value="DUF4422"/>
</dbReference>
<dbReference type="Gene3D" id="3.90.550.10">
    <property type="entry name" value="Spore Coat Polysaccharide Biosynthesis Protein SpsA, Chain A"/>
    <property type="match status" value="1"/>
</dbReference>
<dbReference type="PANTHER" id="PTHR13778">
    <property type="entry name" value="GLYCOSYLTRANSFERASE 8 DOMAIN-CONTAINING PROTEIN"/>
    <property type="match status" value="1"/>
</dbReference>
<keyword evidence="1" id="KW-0328">Glycosyltransferase</keyword>
<reference evidence="5 6" key="1">
    <citation type="journal article" date="2019" name="bioRxiv">
        <title>Bacteria contribute to plant secondary compound degradation in a generalist herbivore system.</title>
        <authorList>
            <person name="Francoeur C.B."/>
            <person name="Khadempour L."/>
            <person name="Moreira-Soto R.D."/>
            <person name="Gotting K."/>
            <person name="Book A.J."/>
            <person name="Pinto-Tomas A.A."/>
            <person name="Keefover-Ring K."/>
            <person name="Currie C.R."/>
        </authorList>
    </citation>
    <scope>NUCLEOTIDE SEQUENCE [LARGE SCALE GENOMIC DNA]</scope>
    <source>
        <strain evidence="5">Acro-835</strain>
    </source>
</reference>
<dbReference type="PANTHER" id="PTHR13778:SF47">
    <property type="entry name" value="LIPOPOLYSACCHARIDE 1,3-GALACTOSYLTRANSFERASE"/>
    <property type="match status" value="1"/>
</dbReference>
<evidence type="ECO:0000313" key="6">
    <source>
        <dbReference type="Proteomes" id="UP001515683"/>
    </source>
</evidence>
<proteinExistence type="predicted"/>
<name>A0ABX0RMN1_9GAMM</name>
<dbReference type="EMBL" id="VWXF01000017">
    <property type="protein sequence ID" value="NIF24610.1"/>
    <property type="molecule type" value="Genomic_DNA"/>
</dbReference>
<organism evidence="5 6">
    <name type="scientific">Candidatus Pantoea multigeneris</name>
    <dbReference type="NCBI Taxonomy" id="2608357"/>
    <lineage>
        <taxon>Bacteria</taxon>
        <taxon>Pseudomonadati</taxon>
        <taxon>Pseudomonadota</taxon>
        <taxon>Gammaproteobacteria</taxon>
        <taxon>Enterobacterales</taxon>
        <taxon>Erwiniaceae</taxon>
        <taxon>Pantoea</taxon>
    </lineage>
</organism>
<evidence type="ECO:0000256" key="3">
    <source>
        <dbReference type="ARBA" id="ARBA00022723"/>
    </source>
</evidence>
<dbReference type="InterPro" id="IPR029044">
    <property type="entry name" value="Nucleotide-diphossugar_trans"/>
</dbReference>
<dbReference type="InterPro" id="IPR002495">
    <property type="entry name" value="Glyco_trans_8"/>
</dbReference>
<evidence type="ECO:0000256" key="2">
    <source>
        <dbReference type="ARBA" id="ARBA00022679"/>
    </source>
</evidence>
<evidence type="ECO:0000256" key="1">
    <source>
        <dbReference type="ARBA" id="ARBA00022676"/>
    </source>
</evidence>
<accession>A0ABX0RMN1</accession>
<dbReference type="Pfam" id="PF01501">
    <property type="entry name" value="Glyco_transf_8"/>
    <property type="match status" value="1"/>
</dbReference>
<comment type="caution">
    <text evidence="5">The sequence shown here is derived from an EMBL/GenBank/DDBJ whole genome shotgun (WGS) entry which is preliminary data.</text>
</comment>
<evidence type="ECO:0000259" key="4">
    <source>
        <dbReference type="Pfam" id="PF14393"/>
    </source>
</evidence>
<dbReference type="Proteomes" id="UP001515683">
    <property type="component" value="Unassembled WGS sequence"/>
</dbReference>
<keyword evidence="3" id="KW-0479">Metal-binding</keyword>
<sequence>MKAEFSKVVLFTSHHKPSAFLSSDIIKPIHVGKENSYNDICCMGDNTGDNISYKNPFYCELTAQYWVWKNEELPDYVGFMHYRRHLNFSENQGYEEDVWGVVNENLLSTAYEEKFGLNEKSINEAVSGVDILLPKKWSVKQAGSKNNYDHYKSSPHLHIEDYQGAIDSLLFLYPEYATAVREFNQATDGYYTNMFVMKKEIFIEYSEWLFSIFDHFENHFSMRNYSSQEKRVIGHISERLFNIFILNKEKKQPLVKKELQRTFIKNETFNGKLNPAFDERNVQVVICFDDNYALSGGALINSICKNSSIDRNYDIVILENNVSERNKSRLVGLIKNLPNFKIRFFDVNAFSEMRSVYTRAHFSAATYARLFIPSLFSNSERVIFIDADTIVESDIAELASVDLQDNLVAAVKDIVMEGFVKFGAMTHIDDEPKSIHAGDYLTSVLGMTDTQQYFQAGIIIFNISQMNKEDTFTKLISAMKARKYWFLDQDIMNKVFFGRVHFLPLEWNVYHGNGNTDDFFPNLQFSTYMRFLESRKTPSMIHFAGDNKPWDTANVDFFDNFMKYIDSTPWHKEVLDRLNKSNAGIFSVSIEDKILLQTKIKRKLMPYLNKFAPVGSQRRQVIARNYYKIRKVILG</sequence>
<gene>
    <name evidence="5" type="ORF">F3J40_23850</name>
</gene>
<evidence type="ECO:0000313" key="5">
    <source>
        <dbReference type="EMBL" id="NIF24610.1"/>
    </source>
</evidence>
<dbReference type="SUPFAM" id="SSF53448">
    <property type="entry name" value="Nucleotide-diphospho-sugar transferases"/>
    <property type="match status" value="1"/>
</dbReference>
<dbReference type="CDD" id="cd04194">
    <property type="entry name" value="GT8_A4GalT_like"/>
    <property type="match status" value="1"/>
</dbReference>
<dbReference type="Pfam" id="PF14393">
    <property type="entry name" value="DUF4422"/>
    <property type="match status" value="1"/>
</dbReference>